<dbReference type="OrthoDB" id="3558752at2759"/>
<name>A0A8H4NE95_9PEZI</name>
<dbReference type="EMBL" id="WWBZ02000007">
    <property type="protein sequence ID" value="KAF4311967.1"/>
    <property type="molecule type" value="Genomic_DNA"/>
</dbReference>
<dbReference type="Proteomes" id="UP000572817">
    <property type="component" value="Unassembled WGS sequence"/>
</dbReference>
<gene>
    <name evidence="1" type="ORF">GTA08_BOTSDO12326</name>
</gene>
<proteinExistence type="predicted"/>
<reference evidence="1" key="1">
    <citation type="submission" date="2020-04" db="EMBL/GenBank/DDBJ databases">
        <title>Genome Assembly and Annotation of Botryosphaeria dothidea sdau 11-99, a Latent Pathogen of Apple Fruit Ring Rot in China.</title>
        <authorList>
            <person name="Yu C."/>
            <person name="Diao Y."/>
            <person name="Lu Q."/>
            <person name="Zhao J."/>
            <person name="Cui S."/>
            <person name="Peng C."/>
            <person name="He B."/>
            <person name="Liu H."/>
        </authorList>
    </citation>
    <scope>NUCLEOTIDE SEQUENCE [LARGE SCALE GENOMIC DNA]</scope>
    <source>
        <strain evidence="1">Sdau11-99</strain>
    </source>
</reference>
<evidence type="ECO:0000313" key="1">
    <source>
        <dbReference type="EMBL" id="KAF4311967.1"/>
    </source>
</evidence>
<comment type="caution">
    <text evidence="1">The sequence shown here is derived from an EMBL/GenBank/DDBJ whole genome shotgun (WGS) entry which is preliminary data.</text>
</comment>
<accession>A0A8H4NE95</accession>
<organism evidence="1 2">
    <name type="scientific">Botryosphaeria dothidea</name>
    <dbReference type="NCBI Taxonomy" id="55169"/>
    <lineage>
        <taxon>Eukaryota</taxon>
        <taxon>Fungi</taxon>
        <taxon>Dikarya</taxon>
        <taxon>Ascomycota</taxon>
        <taxon>Pezizomycotina</taxon>
        <taxon>Dothideomycetes</taxon>
        <taxon>Dothideomycetes incertae sedis</taxon>
        <taxon>Botryosphaeriales</taxon>
        <taxon>Botryosphaeriaceae</taxon>
        <taxon>Botryosphaeria</taxon>
    </lineage>
</organism>
<keyword evidence="2" id="KW-1185">Reference proteome</keyword>
<dbReference type="AlphaFoldDB" id="A0A8H4NE95"/>
<protein>
    <recommendedName>
        <fullName evidence="3">Fungal N-terminal domain-containing protein</fullName>
    </recommendedName>
</protein>
<evidence type="ECO:0008006" key="3">
    <source>
        <dbReference type="Google" id="ProtNLM"/>
    </source>
</evidence>
<sequence length="324" mass="36859">MDPVSSLSLACNILQLVELSSKIVIGAADLYREGANQENAELKDVTESLLRYTSAVKLDDSTSLERYDVELVDIADKARKVATELAVLLGSLEMPRDAEHRKWKAVRVAVRGMYKRDRVKSLEGRLQSLQGLLNTWMVRATKDESSMVSKQVAGLVEKHEALGAETSRSFQEMNQTLLEIQRFANEGNKEKVRKDAEFVNTYPSKQDVASGGPFDIIGFLRQYLPGGASSSYDGRNMETLQQIRTAAMRDEMRLWPEIYKKLSSMSEEAELVLKGQQILQSLYYSELLLRYDAVDEEYPETVRWIFDNGEHGFRDWLKADHVYL</sequence>
<evidence type="ECO:0000313" key="2">
    <source>
        <dbReference type="Proteomes" id="UP000572817"/>
    </source>
</evidence>